<evidence type="ECO:0000256" key="5">
    <source>
        <dbReference type="ARBA" id="ARBA00023077"/>
    </source>
</evidence>
<dbReference type="AlphaFoldDB" id="A0A2V1IN63"/>
<evidence type="ECO:0000256" key="4">
    <source>
        <dbReference type="ARBA" id="ARBA00022692"/>
    </source>
</evidence>
<dbReference type="NCBIfam" id="TIGR01782">
    <property type="entry name" value="TonB-Xanth-Caul"/>
    <property type="match status" value="1"/>
</dbReference>
<evidence type="ECO:0000256" key="10">
    <source>
        <dbReference type="SAM" id="SignalP"/>
    </source>
</evidence>
<dbReference type="InterPro" id="IPR000531">
    <property type="entry name" value="Beta-barrel_TonB"/>
</dbReference>
<keyword evidence="13" id="KW-0675">Receptor</keyword>
<dbReference type="InterPro" id="IPR010104">
    <property type="entry name" value="TonB_rcpt_bac"/>
</dbReference>
<comment type="subcellular location">
    <subcellularLocation>
        <location evidence="1 8">Cell outer membrane</location>
        <topology evidence="1 8">Multi-pass membrane protein</topology>
    </subcellularLocation>
</comment>
<feature type="chain" id="PRO_5015922461" evidence="10">
    <location>
        <begin position="21"/>
        <end position="916"/>
    </location>
</feature>
<reference evidence="14" key="1">
    <citation type="submission" date="2018-02" db="EMBL/GenBank/DDBJ databases">
        <authorList>
            <person name="Clavel T."/>
            <person name="Strowig T."/>
        </authorList>
    </citation>
    <scope>NUCLEOTIDE SEQUENCE [LARGE SCALE GENOMIC DNA]</scope>
    <source>
        <strain evidence="14">DSM 103720</strain>
    </source>
</reference>
<proteinExistence type="inferred from homology"/>
<dbReference type="Gene3D" id="2.40.170.20">
    <property type="entry name" value="TonB-dependent receptor, beta-barrel domain"/>
    <property type="match status" value="1"/>
</dbReference>
<evidence type="ECO:0000256" key="1">
    <source>
        <dbReference type="ARBA" id="ARBA00004571"/>
    </source>
</evidence>
<comment type="caution">
    <text evidence="13">The sequence shown here is derived from an EMBL/GenBank/DDBJ whole genome shotgun (WGS) entry which is preliminary data.</text>
</comment>
<keyword evidence="6 8" id="KW-0472">Membrane</keyword>
<dbReference type="InterPro" id="IPR036942">
    <property type="entry name" value="Beta-barrel_TonB_sf"/>
</dbReference>
<feature type="signal peptide" evidence="10">
    <location>
        <begin position="1"/>
        <end position="20"/>
    </location>
</feature>
<feature type="domain" description="TonB-dependent receptor-like beta-barrel" evidence="11">
    <location>
        <begin position="433"/>
        <end position="883"/>
    </location>
</feature>
<dbReference type="InterPro" id="IPR037066">
    <property type="entry name" value="Plug_dom_sf"/>
</dbReference>
<feature type="domain" description="TonB-dependent receptor plug" evidence="12">
    <location>
        <begin position="133"/>
        <end position="232"/>
    </location>
</feature>
<dbReference type="Gene3D" id="2.60.40.1120">
    <property type="entry name" value="Carboxypeptidase-like, regulatory domain"/>
    <property type="match status" value="1"/>
</dbReference>
<evidence type="ECO:0000313" key="13">
    <source>
        <dbReference type="EMBL" id="PWB01015.1"/>
    </source>
</evidence>
<dbReference type="EMBL" id="PUEC01000027">
    <property type="protein sequence ID" value="PWB01015.1"/>
    <property type="molecule type" value="Genomic_DNA"/>
</dbReference>
<evidence type="ECO:0000313" key="14">
    <source>
        <dbReference type="Proteomes" id="UP000244905"/>
    </source>
</evidence>
<keyword evidence="2 8" id="KW-0813">Transport</keyword>
<dbReference type="InterPro" id="IPR012910">
    <property type="entry name" value="Plug_dom"/>
</dbReference>
<accession>A0A2V1IN63</accession>
<organism evidence="13 14">
    <name type="scientific">Duncaniella muris</name>
    <dbReference type="NCBI Taxonomy" id="2094150"/>
    <lineage>
        <taxon>Bacteria</taxon>
        <taxon>Pseudomonadati</taxon>
        <taxon>Bacteroidota</taxon>
        <taxon>Bacteroidia</taxon>
        <taxon>Bacteroidales</taxon>
        <taxon>Muribaculaceae</taxon>
        <taxon>Duncaniella</taxon>
    </lineage>
</organism>
<dbReference type="Gene3D" id="2.170.130.10">
    <property type="entry name" value="TonB-dependent receptor, plug domain"/>
    <property type="match status" value="1"/>
</dbReference>
<dbReference type="InterPro" id="IPR039426">
    <property type="entry name" value="TonB-dep_rcpt-like"/>
</dbReference>
<dbReference type="SUPFAM" id="SSF56935">
    <property type="entry name" value="Porins"/>
    <property type="match status" value="1"/>
</dbReference>
<dbReference type="PROSITE" id="PS52016">
    <property type="entry name" value="TONB_DEPENDENT_REC_3"/>
    <property type="match status" value="1"/>
</dbReference>
<dbReference type="PANTHER" id="PTHR40980">
    <property type="entry name" value="PLUG DOMAIN-CONTAINING PROTEIN"/>
    <property type="match status" value="1"/>
</dbReference>
<dbReference type="Pfam" id="PF13715">
    <property type="entry name" value="CarbopepD_reg_2"/>
    <property type="match status" value="1"/>
</dbReference>
<evidence type="ECO:0000256" key="6">
    <source>
        <dbReference type="ARBA" id="ARBA00023136"/>
    </source>
</evidence>
<dbReference type="CDD" id="cd01347">
    <property type="entry name" value="ligand_gated_channel"/>
    <property type="match status" value="1"/>
</dbReference>
<dbReference type="Pfam" id="PF00593">
    <property type="entry name" value="TonB_dep_Rec_b-barrel"/>
    <property type="match status" value="1"/>
</dbReference>
<sequence length="916" mass="103723">MKKVMSTFWVALASSLTIMAADSPKYGQLKGRILDNEKNPLPGAVVIIDSNKLSAVTDLDGFFSFANLSSGNHNLKVTYIGFLPVSKTIVVSEKSTVDDIVMSDTSRELNEVVVTGVFSGQQRAINAQKNNVNITNVVSADQIGKFPDSNIGDALKRISGINVQYDQGEARFGQVRGTPAEFSSVTINGSRLPSAEGDIRNVQLDLIPSDMIQTIEVSKTLMPDQDGDAIGGSINLVTKNSPHRFTVGAVAGTGYNWISRKAQMNFGLTLGNRFFNDRFGVMLAASYNNAPAGSYNTEFIWEKDDDGKIYVNDYQIRQYYVTRERQSYSLSLDWKFNDFNKVWFKGIFNNRNDWENRYRTTLKDITPEGKADVRVQTKGGSGDERNARLERQRTMDFTLGGENRLGILGMDWKLGYARATEKRPNERYIDYHLKSQRFSFDLSNPREPFATPDEGYTMTLNDDFSLKELTQQQEDIVEQDFKAALDFKARLSERSKIKFGCKFVNKTKDKEIDYYEYTPLDKKAFNADALAHTTDQSTDRFMPSSKYQAGTFVDKKFLGSLNLDDSNLFKREQIAEELAGNFHARENVASGYVRIDSRLSDHLNFMGGLRVENTSLRYIGRNYDDESNSVSKTEPETSNYINFLPSLLLKWDINKDFMLRAGYNQSISRPKYSALVPGMNIKRGDNEIRIGNPGLRATTSHNIDLNAEYYWKSIGLVSAGIFYKRIEGFIVDEVAYNKEYQGTVWTKFTQPKNGGNANLFGVEMAWQRDFSFITPAMKCLGLYATYTYTHSRITDFNFEGRENEKGLSLPGSPEHTANLSLYFDKCGFSARASFNYASAFIDEMGASSFYDRYYDAVKYLDLNVSYTFGRKTKITVYADCNNLLNQPLRYYQGSKDYTMQQEYYGVKLNGGVKVTF</sequence>
<dbReference type="SUPFAM" id="SSF49464">
    <property type="entry name" value="Carboxypeptidase regulatory domain-like"/>
    <property type="match status" value="1"/>
</dbReference>
<evidence type="ECO:0000256" key="3">
    <source>
        <dbReference type="ARBA" id="ARBA00022452"/>
    </source>
</evidence>
<dbReference type="InterPro" id="IPR008969">
    <property type="entry name" value="CarboxyPept-like_regulatory"/>
</dbReference>
<dbReference type="RefSeq" id="WP_107032977.1">
    <property type="nucleotide sequence ID" value="NZ_PUEC01000027.1"/>
</dbReference>
<evidence type="ECO:0000256" key="7">
    <source>
        <dbReference type="ARBA" id="ARBA00023237"/>
    </source>
</evidence>
<keyword evidence="5 9" id="KW-0798">TonB box</keyword>
<dbReference type="Pfam" id="PF07715">
    <property type="entry name" value="Plug"/>
    <property type="match status" value="1"/>
</dbReference>
<dbReference type="Proteomes" id="UP000244905">
    <property type="component" value="Unassembled WGS sequence"/>
</dbReference>
<keyword evidence="7 8" id="KW-0998">Cell outer membrane</keyword>
<evidence type="ECO:0000259" key="12">
    <source>
        <dbReference type="Pfam" id="PF07715"/>
    </source>
</evidence>
<dbReference type="PANTHER" id="PTHR40980:SF4">
    <property type="entry name" value="TONB-DEPENDENT RECEPTOR-LIKE BETA-BARREL DOMAIN-CONTAINING PROTEIN"/>
    <property type="match status" value="1"/>
</dbReference>
<gene>
    <name evidence="13" type="ORF">C5O23_10895</name>
</gene>
<evidence type="ECO:0000256" key="2">
    <source>
        <dbReference type="ARBA" id="ARBA00022448"/>
    </source>
</evidence>
<name>A0A2V1IN63_9BACT</name>
<dbReference type="GO" id="GO:0009279">
    <property type="term" value="C:cell outer membrane"/>
    <property type="evidence" value="ECO:0007669"/>
    <property type="project" value="UniProtKB-SubCell"/>
</dbReference>
<evidence type="ECO:0000256" key="9">
    <source>
        <dbReference type="RuleBase" id="RU003357"/>
    </source>
</evidence>
<protein>
    <submittedName>
        <fullName evidence="13">TonB-dependent receptor</fullName>
    </submittedName>
</protein>
<keyword evidence="10" id="KW-0732">Signal</keyword>
<keyword evidence="3 8" id="KW-1134">Transmembrane beta strand</keyword>
<dbReference type="GeneID" id="82526842"/>
<keyword evidence="4 8" id="KW-0812">Transmembrane</keyword>
<evidence type="ECO:0000259" key="11">
    <source>
        <dbReference type="Pfam" id="PF00593"/>
    </source>
</evidence>
<comment type="similarity">
    <text evidence="8 9">Belongs to the TonB-dependent receptor family.</text>
</comment>
<evidence type="ECO:0000256" key="8">
    <source>
        <dbReference type="PROSITE-ProRule" id="PRU01360"/>
    </source>
</evidence>
<keyword evidence="14" id="KW-1185">Reference proteome</keyword>